<keyword evidence="6" id="KW-0520">NAD</keyword>
<dbReference type="Gene3D" id="3.90.180.10">
    <property type="entry name" value="Medium-chain alcohol dehydrogenases, catalytic domain"/>
    <property type="match status" value="1"/>
</dbReference>
<dbReference type="Proteomes" id="UP000192223">
    <property type="component" value="Unplaced"/>
</dbReference>
<evidence type="ECO:0000313" key="12">
    <source>
        <dbReference type="Proteomes" id="UP000192223"/>
    </source>
</evidence>
<accession>A0A1W4WUG9</accession>
<dbReference type="OrthoDB" id="1879366at2759"/>
<comment type="similarity">
    <text evidence="2 9">Belongs to the zinc-containing alcohol dehydrogenase family.</text>
</comment>
<feature type="domain" description="Alcohol dehydrogenase-like C-terminal" evidence="10">
    <location>
        <begin position="180"/>
        <end position="308"/>
    </location>
</feature>
<dbReference type="PANTHER" id="PTHR43161:SF9">
    <property type="entry name" value="SORBITOL DEHYDROGENASE"/>
    <property type="match status" value="1"/>
</dbReference>
<evidence type="ECO:0000256" key="5">
    <source>
        <dbReference type="ARBA" id="ARBA00023002"/>
    </source>
</evidence>
<dbReference type="GO" id="GO:0008270">
    <property type="term" value="F:zinc ion binding"/>
    <property type="evidence" value="ECO:0007669"/>
    <property type="project" value="InterPro"/>
</dbReference>
<keyword evidence="12" id="KW-1185">Reference proteome</keyword>
<dbReference type="InterPro" id="IPR002328">
    <property type="entry name" value="ADH_Zn_CS"/>
</dbReference>
<sequence length="349" mass="37895">MTLENRGLILYGAYDLKVVKLPVPKPGPDEALLEMGCVGICGSDLTVWKRFGMGGNKTVHPKLLGHEPAGTVIEVGSNVTALKKGDRVAVEPIIPCSQCEFCKIGSYNHCEKVTFSGVHPKDGALQKYYVHRASSLHKLPDGVTLEEGALLQPLSIAIHAVKRGGVIGNSKVLIMGAGTIGLSVLLSAKAYGASKVIIADVIESRLRKAEEMGADFTYKVEDGEDEQTTVRNILKIFNEKPTISFECAGEESCVRVALKATKDAGVVVIVGLGTPEYTLPIFDAQVREIDIRGSYRLCNDYPTALELVLNKKIAIAPLVTHRFAIDDYQKAFELANTRQDNCIKVMFHV</sequence>
<evidence type="ECO:0000256" key="2">
    <source>
        <dbReference type="ARBA" id="ARBA00008072"/>
    </source>
</evidence>
<proteinExistence type="inferred from homology"/>
<comment type="cofactor">
    <cofactor evidence="1 9">
        <name>Zn(2+)</name>
        <dbReference type="ChEBI" id="CHEBI:29105"/>
    </cofactor>
</comment>
<dbReference type="GO" id="GO:0003939">
    <property type="term" value="F:L-iditol 2-dehydrogenase (NAD+) activity"/>
    <property type="evidence" value="ECO:0007669"/>
    <property type="project" value="TreeGrafter"/>
</dbReference>
<evidence type="ECO:0000256" key="7">
    <source>
        <dbReference type="ARBA" id="ARBA00026132"/>
    </source>
</evidence>
<dbReference type="SUPFAM" id="SSF50129">
    <property type="entry name" value="GroES-like"/>
    <property type="match status" value="1"/>
</dbReference>
<dbReference type="CDD" id="cd05285">
    <property type="entry name" value="sorbitol_DH"/>
    <property type="match status" value="1"/>
</dbReference>
<evidence type="ECO:0000259" key="10">
    <source>
        <dbReference type="Pfam" id="PF00107"/>
    </source>
</evidence>
<dbReference type="InterPro" id="IPR045306">
    <property type="entry name" value="SDH-like"/>
</dbReference>
<dbReference type="GO" id="GO:0006062">
    <property type="term" value="P:sorbitol catabolic process"/>
    <property type="evidence" value="ECO:0007669"/>
    <property type="project" value="TreeGrafter"/>
</dbReference>
<gene>
    <name evidence="13" type="primary">LOC108738570</name>
</gene>
<evidence type="ECO:0000256" key="9">
    <source>
        <dbReference type="RuleBase" id="RU361277"/>
    </source>
</evidence>
<protein>
    <recommendedName>
        <fullName evidence="7">Sorbitol dehydrogenase</fullName>
    </recommendedName>
    <alternativeName>
        <fullName evidence="8">Polyol dehydrogenase</fullName>
    </alternativeName>
</protein>
<dbReference type="FunFam" id="3.40.50.720:FF:000068">
    <property type="entry name" value="Sorbitol dehydrogenase"/>
    <property type="match status" value="1"/>
</dbReference>
<dbReference type="FunCoup" id="A0A1W4WUG9">
    <property type="interactions" value="603"/>
</dbReference>
<evidence type="ECO:0000256" key="1">
    <source>
        <dbReference type="ARBA" id="ARBA00001947"/>
    </source>
</evidence>
<evidence type="ECO:0000313" key="13">
    <source>
        <dbReference type="RefSeq" id="XP_018327546.1"/>
    </source>
</evidence>
<dbReference type="InterPro" id="IPR013154">
    <property type="entry name" value="ADH-like_N"/>
</dbReference>
<dbReference type="InParanoid" id="A0A1W4WUG9"/>
<organism evidence="12 13">
    <name type="scientific">Agrilus planipennis</name>
    <name type="common">Emerald ash borer</name>
    <name type="synonym">Agrilus marcopoli</name>
    <dbReference type="NCBI Taxonomy" id="224129"/>
    <lineage>
        <taxon>Eukaryota</taxon>
        <taxon>Metazoa</taxon>
        <taxon>Ecdysozoa</taxon>
        <taxon>Arthropoda</taxon>
        <taxon>Hexapoda</taxon>
        <taxon>Insecta</taxon>
        <taxon>Pterygota</taxon>
        <taxon>Neoptera</taxon>
        <taxon>Endopterygota</taxon>
        <taxon>Coleoptera</taxon>
        <taxon>Polyphaga</taxon>
        <taxon>Elateriformia</taxon>
        <taxon>Buprestoidea</taxon>
        <taxon>Buprestidae</taxon>
        <taxon>Agrilinae</taxon>
        <taxon>Agrilus</taxon>
    </lineage>
</organism>
<evidence type="ECO:0000256" key="3">
    <source>
        <dbReference type="ARBA" id="ARBA00022723"/>
    </source>
</evidence>
<dbReference type="STRING" id="224129.A0A1W4WUG9"/>
<dbReference type="SUPFAM" id="SSF51735">
    <property type="entry name" value="NAD(P)-binding Rossmann-fold domains"/>
    <property type="match status" value="1"/>
</dbReference>
<dbReference type="InterPro" id="IPR036291">
    <property type="entry name" value="NAD(P)-bd_dom_sf"/>
</dbReference>
<dbReference type="Pfam" id="PF00107">
    <property type="entry name" value="ADH_zinc_N"/>
    <property type="match status" value="1"/>
</dbReference>
<dbReference type="Gene3D" id="3.40.50.720">
    <property type="entry name" value="NAD(P)-binding Rossmann-like Domain"/>
    <property type="match status" value="1"/>
</dbReference>
<evidence type="ECO:0000256" key="6">
    <source>
        <dbReference type="ARBA" id="ARBA00023027"/>
    </source>
</evidence>
<keyword evidence="4 9" id="KW-0862">Zinc</keyword>
<reference evidence="13" key="1">
    <citation type="submission" date="2025-08" db="UniProtKB">
        <authorList>
            <consortium name="RefSeq"/>
        </authorList>
    </citation>
    <scope>IDENTIFICATION</scope>
    <source>
        <tissue evidence="13">Entire body</tissue>
    </source>
</reference>
<dbReference type="PANTHER" id="PTHR43161">
    <property type="entry name" value="SORBITOL DEHYDROGENASE"/>
    <property type="match status" value="1"/>
</dbReference>
<dbReference type="GeneID" id="108738570"/>
<dbReference type="KEGG" id="apln:108738570"/>
<name>A0A1W4WUG9_AGRPL</name>
<dbReference type="AlphaFoldDB" id="A0A1W4WUG9"/>
<dbReference type="InterPro" id="IPR011032">
    <property type="entry name" value="GroES-like_sf"/>
</dbReference>
<keyword evidence="5" id="KW-0560">Oxidoreductase</keyword>
<evidence type="ECO:0000256" key="4">
    <source>
        <dbReference type="ARBA" id="ARBA00022833"/>
    </source>
</evidence>
<dbReference type="PROSITE" id="PS00059">
    <property type="entry name" value="ADH_ZINC"/>
    <property type="match status" value="1"/>
</dbReference>
<evidence type="ECO:0000256" key="8">
    <source>
        <dbReference type="ARBA" id="ARBA00032485"/>
    </source>
</evidence>
<dbReference type="InterPro" id="IPR013149">
    <property type="entry name" value="ADH-like_C"/>
</dbReference>
<dbReference type="RefSeq" id="XP_018327546.1">
    <property type="nucleotide sequence ID" value="XM_018472044.2"/>
</dbReference>
<keyword evidence="3 9" id="KW-0479">Metal-binding</keyword>
<dbReference type="Pfam" id="PF08240">
    <property type="entry name" value="ADH_N"/>
    <property type="match status" value="1"/>
</dbReference>
<evidence type="ECO:0000259" key="11">
    <source>
        <dbReference type="Pfam" id="PF08240"/>
    </source>
</evidence>
<feature type="domain" description="Alcohol dehydrogenase-like N-terminal" evidence="11">
    <location>
        <begin position="27"/>
        <end position="141"/>
    </location>
</feature>